<dbReference type="EMBL" id="LKST01000003">
    <property type="protein sequence ID" value="KQB83498.1"/>
    <property type="molecule type" value="Genomic_DNA"/>
</dbReference>
<proteinExistence type="predicted"/>
<dbReference type="InterPro" id="IPR053847">
    <property type="entry name" value="DUF6928"/>
</dbReference>
<dbReference type="STRING" id="1544416.Cocul_01566"/>
<reference evidence="1 2" key="1">
    <citation type="submission" date="2015-10" db="EMBL/GenBank/DDBJ databases">
        <title>Corynebacteirum lowii and Corynebacterium oculi species nova, derived from human clinical disease and and emended description of Corynebacterium mastiditis.</title>
        <authorList>
            <person name="Bernard K."/>
            <person name="Pacheco A.L."/>
            <person name="Mcdougall C."/>
            <person name="Burtx T."/>
            <person name="Weibe D."/>
            <person name="Tyler S."/>
            <person name="Olson A.B."/>
            <person name="Cnockaert M."/>
            <person name="Eguchi H."/>
            <person name="Kuwahara T."/>
            <person name="Nakayama-Imaohji H."/>
            <person name="Boudewijins M."/>
            <person name="Van Hoecke F."/>
            <person name="Bernier A.-M."/>
            <person name="Vandamme P."/>
        </authorList>
    </citation>
    <scope>NUCLEOTIDE SEQUENCE [LARGE SCALE GENOMIC DNA]</scope>
    <source>
        <strain evidence="1 2">NML 130210</strain>
    </source>
</reference>
<dbReference type="RefSeq" id="WP_082422233.1">
    <property type="nucleotide sequence ID" value="NZ_LKST01000003.1"/>
</dbReference>
<accession>A0A0N8VZC3</accession>
<dbReference type="Pfam" id="PF21997">
    <property type="entry name" value="DUF6928"/>
    <property type="match status" value="1"/>
</dbReference>
<evidence type="ECO:0000313" key="2">
    <source>
        <dbReference type="Proteomes" id="UP000050517"/>
    </source>
</evidence>
<name>A0A0N8VZC3_9CORY</name>
<organism evidence="1 2">
    <name type="scientific">Corynebacterium oculi</name>
    <dbReference type="NCBI Taxonomy" id="1544416"/>
    <lineage>
        <taxon>Bacteria</taxon>
        <taxon>Bacillati</taxon>
        <taxon>Actinomycetota</taxon>
        <taxon>Actinomycetes</taxon>
        <taxon>Mycobacteriales</taxon>
        <taxon>Corynebacteriaceae</taxon>
        <taxon>Corynebacterium</taxon>
    </lineage>
</organism>
<evidence type="ECO:0000313" key="1">
    <source>
        <dbReference type="EMBL" id="KQB83498.1"/>
    </source>
</evidence>
<dbReference type="PATRIC" id="fig|1544416.3.peg.1571"/>
<dbReference type="Proteomes" id="UP000050517">
    <property type="component" value="Unassembled WGS sequence"/>
</dbReference>
<protein>
    <submittedName>
        <fullName evidence="1">Uncharacterized protein</fullName>
    </submittedName>
</protein>
<keyword evidence="2" id="KW-1185">Reference proteome</keyword>
<comment type="caution">
    <text evidence="1">The sequence shown here is derived from an EMBL/GenBank/DDBJ whole genome shotgun (WGS) entry which is preliminary data.</text>
</comment>
<dbReference type="AlphaFoldDB" id="A0A0N8VZC3"/>
<gene>
    <name evidence="1" type="ORF">Cocul_01566</name>
</gene>
<sequence length="265" mass="29466">MSRHERPVTLWFVSTPDPASVLAEEPRADRGFGRKYLAQLNPSWPVTPIGQFPFNRSAPASRGEFYIAAFPGVALVHTLVEDASRLSRLDSSLRSSIPARDVYAISAGTDDFGAFAHWHEGALQRSLGARREELFEDIGLPEPFEGPYWAGQRATQPGGIALPFIPADLAREAQRSWLGVDVSPEGPDIQVAGFAIDGRPEPRVDEPRGSRMSIGEWAADATAKLGLGPTTKQYDDYERQKEGDEFARMAEGITRRVRSWWKFRR</sequence>